<dbReference type="PANTHER" id="PTHR30160:SF15">
    <property type="entry name" value="GLYCOSYLTRANSFERASE HI_0523-RELATED"/>
    <property type="match status" value="1"/>
</dbReference>
<keyword evidence="1" id="KW-0328">Glycosyltransferase</keyword>
<dbReference type="AlphaFoldDB" id="A0A225SMG2"/>
<dbReference type="Pfam" id="PF01075">
    <property type="entry name" value="Glyco_transf_9"/>
    <property type="match status" value="1"/>
</dbReference>
<dbReference type="RefSeq" id="WP_088757264.1">
    <property type="nucleotide sequence ID" value="NZ_NJGV01000028.1"/>
</dbReference>
<evidence type="ECO:0000313" key="4">
    <source>
        <dbReference type="Proteomes" id="UP000214747"/>
    </source>
</evidence>
<sequence length="345" mass="38203">MPITSKHILISRTDNIGDIVLTLPMAARLKQLNPGVKISLLCRRYAADVVRYCDDIDEVVEEENVADDLVGFLRGSDIDTVILAQPNRELAKAAFFARVKHRIGNARQKVYQLIYCNDRVRFSKGLSENHESQINFEFLRPYGDDHIPTREEIPDLYHFTVPRDEEIAAGFAPYQFNLILHTKSNGHGREWPVDYYVALAQALGQQAGVRIWLTGSTGEGEWLQQHAPALLALPNVTNTCGSMSLARLTQFIAQADGLIASGTGPLHLSAAIGQRTLGLFPPTRPMHPGRWAALGKRASNLCTDQASCPGCEKLRIMTCDCMRRITPDQVLAVVSGWIEEKATGA</sequence>
<dbReference type="CDD" id="cd03789">
    <property type="entry name" value="GT9_LPS_heptosyltransferase"/>
    <property type="match status" value="1"/>
</dbReference>
<proteinExistence type="predicted"/>
<evidence type="ECO:0000256" key="1">
    <source>
        <dbReference type="ARBA" id="ARBA00022676"/>
    </source>
</evidence>
<comment type="caution">
    <text evidence="3">The sequence shown here is derived from an EMBL/GenBank/DDBJ whole genome shotgun (WGS) entry which is preliminary data.</text>
</comment>
<dbReference type="Proteomes" id="UP000214747">
    <property type="component" value="Unassembled WGS sequence"/>
</dbReference>
<dbReference type="InterPro" id="IPR051199">
    <property type="entry name" value="LPS_LOS_Heptosyltrfase"/>
</dbReference>
<dbReference type="SUPFAM" id="SSF53756">
    <property type="entry name" value="UDP-Glycosyltransferase/glycogen phosphorylase"/>
    <property type="match status" value="1"/>
</dbReference>
<organism evidence="3 4">
    <name type="scientific">Herbaspirillum aquaticum</name>
    <dbReference type="NCBI Taxonomy" id="568783"/>
    <lineage>
        <taxon>Bacteria</taxon>
        <taxon>Pseudomonadati</taxon>
        <taxon>Pseudomonadota</taxon>
        <taxon>Betaproteobacteria</taxon>
        <taxon>Burkholderiales</taxon>
        <taxon>Oxalobacteraceae</taxon>
        <taxon>Herbaspirillum</taxon>
    </lineage>
</organism>
<evidence type="ECO:0000313" key="3">
    <source>
        <dbReference type="EMBL" id="OWY32263.1"/>
    </source>
</evidence>
<dbReference type="PANTHER" id="PTHR30160">
    <property type="entry name" value="TETRAACYLDISACCHARIDE 4'-KINASE-RELATED"/>
    <property type="match status" value="1"/>
</dbReference>
<dbReference type="EMBL" id="NJGV01000028">
    <property type="protein sequence ID" value="OWY32263.1"/>
    <property type="molecule type" value="Genomic_DNA"/>
</dbReference>
<accession>A0A225SMG2</accession>
<dbReference type="GO" id="GO:0008713">
    <property type="term" value="F:ADP-heptose-lipopolysaccharide heptosyltransferase activity"/>
    <property type="evidence" value="ECO:0007669"/>
    <property type="project" value="TreeGrafter"/>
</dbReference>
<gene>
    <name evidence="3" type="ORF">CEJ45_22435</name>
</gene>
<keyword evidence="2 3" id="KW-0808">Transferase</keyword>
<keyword evidence="4" id="KW-1185">Reference proteome</keyword>
<protein>
    <submittedName>
        <fullName evidence="3">Glycosyl transferase</fullName>
    </submittedName>
</protein>
<reference evidence="3 4" key="1">
    <citation type="journal article" date="2010" name="Int. J. Syst. Evol. Microbiol.">
        <title>Reclassification of Herbaspirillum putei as a later heterotypic synonym of Herbaspirillum huttiense, with the description of H. huttiense subsp. huttiense subsp. nov. and H. huttiense subsp. putei subsp. nov., comb. nov., and description of Herbaspirillum aquaticum sp. nov.</title>
        <authorList>
            <person name="Dobritsa A.P."/>
            <person name="Reddy M.C."/>
            <person name="Samadpour M."/>
        </authorList>
    </citation>
    <scope>NUCLEOTIDE SEQUENCE [LARGE SCALE GENOMIC DNA]</scope>
    <source>
        <strain evidence="3 4">IEH 4430</strain>
    </source>
</reference>
<dbReference type="GO" id="GO:0009244">
    <property type="term" value="P:lipopolysaccharide core region biosynthetic process"/>
    <property type="evidence" value="ECO:0007669"/>
    <property type="project" value="TreeGrafter"/>
</dbReference>
<dbReference type="GO" id="GO:0005829">
    <property type="term" value="C:cytosol"/>
    <property type="evidence" value="ECO:0007669"/>
    <property type="project" value="TreeGrafter"/>
</dbReference>
<dbReference type="InterPro" id="IPR002201">
    <property type="entry name" value="Glyco_trans_9"/>
</dbReference>
<evidence type="ECO:0000256" key="2">
    <source>
        <dbReference type="ARBA" id="ARBA00022679"/>
    </source>
</evidence>
<dbReference type="Gene3D" id="3.40.50.2000">
    <property type="entry name" value="Glycogen Phosphorylase B"/>
    <property type="match status" value="2"/>
</dbReference>
<name>A0A225SMG2_9BURK</name>